<dbReference type="EMBL" id="LRDH01000101">
    <property type="protein sequence ID" value="PPV15299.1"/>
    <property type="molecule type" value="Genomic_DNA"/>
</dbReference>
<dbReference type="InterPro" id="IPR001623">
    <property type="entry name" value="DnaJ_domain"/>
</dbReference>
<evidence type="ECO:0000256" key="2">
    <source>
        <dbReference type="ARBA" id="ARBA00023186"/>
    </source>
</evidence>
<evidence type="ECO:0000256" key="1">
    <source>
        <dbReference type="ARBA" id="ARBA00022705"/>
    </source>
</evidence>
<keyword evidence="1" id="KW-0235">DNA replication</keyword>
<dbReference type="CDD" id="cd06257">
    <property type="entry name" value="DnaJ"/>
    <property type="match status" value="1"/>
</dbReference>
<dbReference type="InterPro" id="IPR051938">
    <property type="entry name" value="Apopto_cytoskel_mod"/>
</dbReference>
<dbReference type="Gene3D" id="1.10.287.110">
    <property type="entry name" value="DnaJ domain"/>
    <property type="match status" value="1"/>
</dbReference>
<dbReference type="Proteomes" id="UP000238081">
    <property type="component" value="Unassembled WGS sequence"/>
</dbReference>
<dbReference type="SUPFAM" id="SSF46565">
    <property type="entry name" value="Chaperone J-domain"/>
    <property type="match status" value="1"/>
</dbReference>
<evidence type="ECO:0000313" key="5">
    <source>
        <dbReference type="EMBL" id="PPV15299.1"/>
    </source>
</evidence>
<dbReference type="InterPro" id="IPR018253">
    <property type="entry name" value="DnaJ_domain_CS"/>
</dbReference>
<keyword evidence="2" id="KW-0143">Chaperone</keyword>
<accession>A0A2S7FBD2</accession>
<evidence type="ECO:0000313" key="6">
    <source>
        <dbReference type="Proteomes" id="UP000238081"/>
    </source>
</evidence>
<dbReference type="GO" id="GO:0006260">
    <property type="term" value="P:DNA replication"/>
    <property type="evidence" value="ECO:0007669"/>
    <property type="project" value="UniProtKB-KW"/>
</dbReference>
<comment type="caution">
    <text evidence="5">The sequence shown here is derived from an EMBL/GenBank/DDBJ whole genome shotgun (WGS) entry which is preliminary data.</text>
</comment>
<proteinExistence type="predicted"/>
<dbReference type="Pfam" id="PF00226">
    <property type="entry name" value="DnaJ"/>
    <property type="match status" value="1"/>
</dbReference>
<dbReference type="PANTHER" id="PTHR44145:SF3">
    <property type="entry name" value="DNAJ HOMOLOG SUBFAMILY A MEMBER 3, MITOCHONDRIAL"/>
    <property type="match status" value="1"/>
</dbReference>
<feature type="region of interest" description="Disordered" evidence="3">
    <location>
        <begin position="56"/>
        <end position="100"/>
    </location>
</feature>
<dbReference type="SMART" id="SM00271">
    <property type="entry name" value="DnaJ"/>
    <property type="match status" value="1"/>
</dbReference>
<dbReference type="AlphaFoldDB" id="A0A2S7FBD2"/>
<feature type="compositionally biased region" description="Basic and acidic residues" evidence="3">
    <location>
        <begin position="58"/>
        <end position="69"/>
    </location>
</feature>
<protein>
    <submittedName>
        <fullName evidence="5">Molecular chaperone DnaJ</fullName>
    </submittedName>
</protein>
<reference evidence="5 6" key="1">
    <citation type="submission" date="2016-01" db="EMBL/GenBank/DDBJ databases">
        <title>Characterization of the Clostridium difficile lineages that are prevalent in Hong Kong and China.</title>
        <authorList>
            <person name="Kwok J.S.-L."/>
            <person name="Lam W.-Y."/>
            <person name="Ip M."/>
            <person name="Chan T.-F."/>
            <person name="Hawkey P.M."/>
            <person name="Tsui S.K.-W."/>
        </authorList>
    </citation>
    <scope>NUCLEOTIDE SEQUENCE [LARGE SCALE GENOMIC DNA]</scope>
    <source>
        <strain evidence="5 6">300064</strain>
    </source>
</reference>
<dbReference type="RefSeq" id="WP_043666462.1">
    <property type="nucleotide sequence ID" value="NZ_JADNPC010000015.1"/>
</dbReference>
<dbReference type="PROSITE" id="PS00636">
    <property type="entry name" value="DNAJ_1"/>
    <property type="match status" value="1"/>
</dbReference>
<sequence>MKDYYEILGVSETSSKDEIKKAFRSLAKKYHPDRNGNDENAIKKFQEVNEAYEVLSNEDSKKSYDEKKANFKNAHKRKNENSKNNKTDNDFSEKTRSKKESMEDLNQYFANFFGFDPTSNNINKDKLKKQDNPIDTSNMFESFFKMKKK</sequence>
<name>A0A2S7FBD2_CLOBU</name>
<feature type="domain" description="J" evidence="4">
    <location>
        <begin position="3"/>
        <end position="68"/>
    </location>
</feature>
<dbReference type="PRINTS" id="PR00625">
    <property type="entry name" value="JDOMAIN"/>
</dbReference>
<dbReference type="PROSITE" id="PS50076">
    <property type="entry name" value="DNAJ_2"/>
    <property type="match status" value="1"/>
</dbReference>
<dbReference type="InterPro" id="IPR036869">
    <property type="entry name" value="J_dom_sf"/>
</dbReference>
<evidence type="ECO:0000259" key="4">
    <source>
        <dbReference type="PROSITE" id="PS50076"/>
    </source>
</evidence>
<feature type="compositionally biased region" description="Basic and acidic residues" evidence="3">
    <location>
        <begin position="79"/>
        <end position="100"/>
    </location>
</feature>
<organism evidence="5 6">
    <name type="scientific">Clostridium butyricum</name>
    <dbReference type="NCBI Taxonomy" id="1492"/>
    <lineage>
        <taxon>Bacteria</taxon>
        <taxon>Bacillati</taxon>
        <taxon>Bacillota</taxon>
        <taxon>Clostridia</taxon>
        <taxon>Eubacteriales</taxon>
        <taxon>Clostridiaceae</taxon>
        <taxon>Clostridium</taxon>
    </lineage>
</organism>
<evidence type="ECO:0000256" key="3">
    <source>
        <dbReference type="SAM" id="MobiDB-lite"/>
    </source>
</evidence>
<gene>
    <name evidence="5" type="ORF">AWN73_12405</name>
</gene>
<dbReference type="PANTHER" id="PTHR44145">
    <property type="entry name" value="DNAJ HOMOLOG SUBFAMILY A MEMBER 3, MITOCHONDRIAL"/>
    <property type="match status" value="1"/>
</dbReference>